<evidence type="ECO:0000256" key="1">
    <source>
        <dbReference type="SAM" id="MobiDB-lite"/>
    </source>
</evidence>
<feature type="region of interest" description="Disordered" evidence="1">
    <location>
        <begin position="85"/>
        <end position="121"/>
    </location>
</feature>
<feature type="compositionally biased region" description="Basic and acidic residues" evidence="1">
    <location>
        <begin position="85"/>
        <end position="98"/>
    </location>
</feature>
<evidence type="ECO:0000313" key="3">
    <source>
        <dbReference type="EMBL" id="OUP17674.1"/>
    </source>
</evidence>
<proteinExistence type="predicted"/>
<dbReference type="InterPro" id="IPR035386">
    <property type="entry name" value="Arm-DNA-bind_5"/>
</dbReference>
<name>A0A1Y4IBK8_PARDI</name>
<protein>
    <recommendedName>
        <fullName evidence="2">Arm DNA-binding domain-containing protein</fullName>
    </recommendedName>
</protein>
<sequence length="121" mass="13845">MKEELKVLFYLKKNQVKANGLCSVMGRITIGRSMAQFSAKIEAEPSKWDAKAGRMTGKSNHALQVNRQIDKINLSINARYKEYLTNRGERNSRRTEKRISRHCHHTGNPTESICGTQRGLR</sequence>
<dbReference type="RefSeq" id="WP_087345271.1">
    <property type="nucleotide sequence ID" value="NZ_NFJX01000012.1"/>
</dbReference>
<reference evidence="4" key="1">
    <citation type="submission" date="2017-04" db="EMBL/GenBank/DDBJ databases">
        <title>Function of individual gut microbiota members based on whole genome sequencing of pure cultures obtained from chicken caecum.</title>
        <authorList>
            <person name="Medvecky M."/>
            <person name="Cejkova D."/>
            <person name="Polansky O."/>
            <person name="Karasova D."/>
            <person name="Kubasova T."/>
            <person name="Cizek A."/>
            <person name="Rychlik I."/>
        </authorList>
    </citation>
    <scope>NUCLEOTIDE SEQUENCE [LARGE SCALE GENOMIC DNA]</scope>
    <source>
        <strain evidence="4">An199</strain>
    </source>
</reference>
<dbReference type="AlphaFoldDB" id="A0A1Y4IBK8"/>
<evidence type="ECO:0000313" key="4">
    <source>
        <dbReference type="Proteomes" id="UP000195950"/>
    </source>
</evidence>
<evidence type="ECO:0000259" key="2">
    <source>
        <dbReference type="Pfam" id="PF17293"/>
    </source>
</evidence>
<dbReference type="Pfam" id="PF17293">
    <property type="entry name" value="Arm-DNA-bind_5"/>
    <property type="match status" value="1"/>
</dbReference>
<gene>
    <name evidence="3" type="ORF">B5F32_13400</name>
</gene>
<dbReference type="Proteomes" id="UP000195950">
    <property type="component" value="Unassembled WGS sequence"/>
</dbReference>
<comment type="caution">
    <text evidence="3">The sequence shown here is derived from an EMBL/GenBank/DDBJ whole genome shotgun (WGS) entry which is preliminary data.</text>
</comment>
<feature type="domain" description="Arm DNA-binding" evidence="2">
    <location>
        <begin position="9"/>
        <end position="87"/>
    </location>
</feature>
<dbReference type="EMBL" id="NFJX01000012">
    <property type="protein sequence ID" value="OUP17674.1"/>
    <property type="molecule type" value="Genomic_DNA"/>
</dbReference>
<accession>A0A1Y4IBK8</accession>
<organism evidence="3 4">
    <name type="scientific">Parabacteroides distasonis</name>
    <dbReference type="NCBI Taxonomy" id="823"/>
    <lineage>
        <taxon>Bacteria</taxon>
        <taxon>Pseudomonadati</taxon>
        <taxon>Bacteroidota</taxon>
        <taxon>Bacteroidia</taxon>
        <taxon>Bacteroidales</taxon>
        <taxon>Tannerellaceae</taxon>
        <taxon>Parabacteroides</taxon>
    </lineage>
</organism>